<evidence type="ECO:0000313" key="4">
    <source>
        <dbReference type="Proteomes" id="UP001465976"/>
    </source>
</evidence>
<comment type="caution">
    <text evidence="3">The sequence shown here is derived from an EMBL/GenBank/DDBJ whole genome shotgun (WGS) entry which is preliminary data.</text>
</comment>
<evidence type="ECO:0000313" key="3">
    <source>
        <dbReference type="EMBL" id="KAL0579562.1"/>
    </source>
</evidence>
<accession>A0ABR3FVL0</accession>
<keyword evidence="1" id="KW-0175">Coiled coil</keyword>
<organism evidence="3 4">
    <name type="scientific">Marasmius crinis-equi</name>
    <dbReference type="NCBI Taxonomy" id="585013"/>
    <lineage>
        <taxon>Eukaryota</taxon>
        <taxon>Fungi</taxon>
        <taxon>Dikarya</taxon>
        <taxon>Basidiomycota</taxon>
        <taxon>Agaricomycotina</taxon>
        <taxon>Agaricomycetes</taxon>
        <taxon>Agaricomycetidae</taxon>
        <taxon>Agaricales</taxon>
        <taxon>Marasmiineae</taxon>
        <taxon>Marasmiaceae</taxon>
        <taxon>Marasmius</taxon>
    </lineage>
</organism>
<proteinExistence type="predicted"/>
<name>A0ABR3FVL0_9AGAR</name>
<dbReference type="Proteomes" id="UP001465976">
    <property type="component" value="Unassembled WGS sequence"/>
</dbReference>
<reference evidence="3 4" key="1">
    <citation type="submission" date="2024-02" db="EMBL/GenBank/DDBJ databases">
        <title>A draft genome for the cacao thread blight pathogen Marasmius crinis-equi.</title>
        <authorList>
            <person name="Cohen S.P."/>
            <person name="Baruah I.K."/>
            <person name="Amoako-Attah I."/>
            <person name="Bukari Y."/>
            <person name="Meinhardt L.W."/>
            <person name="Bailey B.A."/>
        </authorList>
    </citation>
    <scope>NUCLEOTIDE SEQUENCE [LARGE SCALE GENOMIC DNA]</scope>
    <source>
        <strain evidence="3 4">GH-76</strain>
    </source>
</reference>
<keyword evidence="4" id="KW-1185">Reference proteome</keyword>
<feature type="coiled-coil region" evidence="1">
    <location>
        <begin position="4"/>
        <end position="59"/>
    </location>
</feature>
<sequence length="96" mass="10858">MSSVKHLKKENARLLLELDTLRLENSDLRNDAANAYDENRQLQDDVRELVERIARTKRVEAVQGPGYLQREETQQLSGKTGHGSLRESEGPLTIAS</sequence>
<evidence type="ECO:0000256" key="1">
    <source>
        <dbReference type="SAM" id="Coils"/>
    </source>
</evidence>
<evidence type="ECO:0000256" key="2">
    <source>
        <dbReference type="SAM" id="MobiDB-lite"/>
    </source>
</evidence>
<feature type="region of interest" description="Disordered" evidence="2">
    <location>
        <begin position="64"/>
        <end position="96"/>
    </location>
</feature>
<protein>
    <submittedName>
        <fullName evidence="3">Uncharacterized protein</fullName>
    </submittedName>
</protein>
<gene>
    <name evidence="3" type="ORF">V5O48_002442</name>
</gene>
<dbReference type="EMBL" id="JBAHYK010000055">
    <property type="protein sequence ID" value="KAL0579562.1"/>
    <property type="molecule type" value="Genomic_DNA"/>
</dbReference>